<evidence type="ECO:0000256" key="2">
    <source>
        <dbReference type="ARBA" id="ARBA00022679"/>
    </source>
</evidence>
<accession>A0A5J4QGR8</accession>
<proteinExistence type="predicted"/>
<dbReference type="SUPFAM" id="SSF53335">
    <property type="entry name" value="S-adenosyl-L-methionine-dependent methyltransferases"/>
    <property type="match status" value="1"/>
</dbReference>
<dbReference type="GO" id="GO:0032259">
    <property type="term" value="P:methylation"/>
    <property type="evidence" value="ECO:0007669"/>
    <property type="project" value="UniProtKB-KW"/>
</dbReference>
<dbReference type="GO" id="GO:0008168">
    <property type="term" value="F:methyltransferase activity"/>
    <property type="evidence" value="ECO:0007669"/>
    <property type="project" value="UniProtKB-KW"/>
</dbReference>
<keyword evidence="1" id="KW-0489">Methyltransferase</keyword>
<dbReference type="EMBL" id="SNRY01003586">
    <property type="protein sequence ID" value="KAA6320449.1"/>
    <property type="molecule type" value="Genomic_DNA"/>
</dbReference>
<evidence type="ECO:0000256" key="1">
    <source>
        <dbReference type="ARBA" id="ARBA00022603"/>
    </source>
</evidence>
<gene>
    <name evidence="3" type="ORF">EZS27_029785</name>
</gene>
<dbReference type="Gene3D" id="3.40.50.150">
    <property type="entry name" value="Vaccinia Virus protein VP39"/>
    <property type="match status" value="1"/>
</dbReference>
<evidence type="ECO:0000313" key="3">
    <source>
        <dbReference type="EMBL" id="KAA6320449.1"/>
    </source>
</evidence>
<keyword evidence="2" id="KW-0808">Transferase</keyword>
<protein>
    <recommendedName>
        <fullName evidence="4">DNA (cytosine-5-)-methyltransferase</fullName>
    </recommendedName>
</protein>
<name>A0A5J4QGR8_9ZZZZ</name>
<reference evidence="3" key="1">
    <citation type="submission" date="2019-03" db="EMBL/GenBank/DDBJ databases">
        <title>Single cell metagenomics reveals metabolic interactions within the superorganism composed of flagellate Streblomastix strix and complex community of Bacteroidetes bacteria on its surface.</title>
        <authorList>
            <person name="Treitli S.C."/>
            <person name="Kolisko M."/>
            <person name="Husnik F."/>
            <person name="Keeling P."/>
            <person name="Hampl V."/>
        </authorList>
    </citation>
    <scope>NUCLEOTIDE SEQUENCE</scope>
    <source>
        <strain evidence="3">STM</strain>
    </source>
</reference>
<evidence type="ECO:0008006" key="4">
    <source>
        <dbReference type="Google" id="ProtNLM"/>
    </source>
</evidence>
<comment type="caution">
    <text evidence="3">The sequence shown here is derived from an EMBL/GenBank/DDBJ whole genome shotgun (WGS) entry which is preliminary data.</text>
</comment>
<dbReference type="InterPro" id="IPR001525">
    <property type="entry name" value="C5_MeTfrase"/>
</dbReference>
<sequence length="96" mass="11157">MPISARGGGRWAHIIKNEKYKTSNNQIQLLKRNSKGFDNIVFEDGYVRLLTRRELELLQTVPEGYTDCVTYEQAFNLLGDGWTIEVIKHIFKNIEL</sequence>
<dbReference type="AlphaFoldDB" id="A0A5J4QGR8"/>
<dbReference type="Gene3D" id="3.90.120.10">
    <property type="entry name" value="DNA Methylase, subunit A, domain 2"/>
    <property type="match status" value="1"/>
</dbReference>
<dbReference type="InterPro" id="IPR029063">
    <property type="entry name" value="SAM-dependent_MTases_sf"/>
</dbReference>
<dbReference type="Pfam" id="PF00145">
    <property type="entry name" value="DNA_methylase"/>
    <property type="match status" value="1"/>
</dbReference>
<organism evidence="3">
    <name type="scientific">termite gut metagenome</name>
    <dbReference type="NCBI Taxonomy" id="433724"/>
    <lineage>
        <taxon>unclassified sequences</taxon>
        <taxon>metagenomes</taxon>
        <taxon>organismal metagenomes</taxon>
    </lineage>
</organism>